<reference evidence="3" key="3">
    <citation type="submission" date="2019-12" db="UniProtKB">
        <authorList>
            <consortium name="WormBaseParasite"/>
        </authorList>
    </citation>
    <scope>IDENTIFICATION</scope>
</reference>
<accession>A0A5S6PCR4</accession>
<evidence type="ECO:0000313" key="1">
    <source>
        <dbReference type="EMBL" id="VIP00346.1"/>
    </source>
</evidence>
<sequence>MSNKDLLLRVEHVKYRMTGASKSPISTFYVYEDRVEWLDNASIEKLVVLFSDIRELTATDLVTYKQSMILLHFWMCFPPTNPDMDEKFPAEKC</sequence>
<proteinExistence type="predicted"/>
<keyword evidence="2" id="KW-1185">Reference proteome</keyword>
<dbReference type="OrthoDB" id="360521at2759"/>
<dbReference type="Proteomes" id="UP000006672">
    <property type="component" value="Unassembled WGS sequence"/>
</dbReference>
<gene>
    <name evidence="1 3" type="primary">Bm17208</name>
    <name evidence="1" type="ORF">BM_BM17208</name>
</gene>
<protein>
    <submittedName>
        <fullName evidence="1 3">Uncharacterized protein</fullName>
    </submittedName>
</protein>
<accession>A0A4E9FSQ7</accession>
<name>A0A4E9FSQ7_BRUMA</name>
<evidence type="ECO:0000313" key="3">
    <source>
        <dbReference type="WBParaSite" id="Bm17208.1"/>
    </source>
</evidence>
<dbReference type="RefSeq" id="XP_042938938.1">
    <property type="nucleotide sequence ID" value="XM_043083004.1"/>
</dbReference>
<organism evidence="1">
    <name type="scientific">Brugia malayi</name>
    <name type="common">Filarial nematode worm</name>
    <dbReference type="NCBI Taxonomy" id="6279"/>
    <lineage>
        <taxon>Eukaryota</taxon>
        <taxon>Metazoa</taxon>
        <taxon>Ecdysozoa</taxon>
        <taxon>Nematoda</taxon>
        <taxon>Chromadorea</taxon>
        <taxon>Rhabditida</taxon>
        <taxon>Spirurina</taxon>
        <taxon>Spiruromorpha</taxon>
        <taxon>Filarioidea</taxon>
        <taxon>Onchocercidae</taxon>
        <taxon>Brugia</taxon>
    </lineage>
</organism>
<dbReference type="CTD" id="66058642"/>
<evidence type="ECO:0000313" key="2">
    <source>
        <dbReference type="Proteomes" id="UP000006672"/>
    </source>
</evidence>
<reference evidence="2" key="1">
    <citation type="journal article" date="2007" name="Science">
        <title>Draft genome of the filarial nematode parasite Brugia malayi.</title>
        <authorList>
            <person name="Ghedin E."/>
            <person name="Wang S."/>
            <person name="Spiro D."/>
            <person name="Caler E."/>
            <person name="Zhao Q."/>
            <person name="Crabtree J."/>
            <person name="Allen J.E."/>
            <person name="Delcher A.L."/>
            <person name="Guiliano D.B."/>
            <person name="Miranda-Saavedra D."/>
            <person name="Angiuoli S.V."/>
            <person name="Creasy T."/>
            <person name="Amedeo P."/>
            <person name="Haas B."/>
            <person name="El-Sayed N.M."/>
            <person name="Wortman J.R."/>
            <person name="Feldblyum T."/>
            <person name="Tallon L."/>
            <person name="Schatz M."/>
            <person name="Shumway M."/>
            <person name="Koo H."/>
            <person name="Salzberg S.L."/>
            <person name="Schobel S."/>
            <person name="Pertea M."/>
            <person name="Pop M."/>
            <person name="White O."/>
            <person name="Barton G.J."/>
            <person name="Carlow C.K."/>
            <person name="Crawford M.J."/>
            <person name="Daub J."/>
            <person name="Dimmic M.W."/>
            <person name="Estes C.F."/>
            <person name="Foster J.M."/>
            <person name="Ganatra M."/>
            <person name="Gregory W.F."/>
            <person name="Johnson N.M."/>
            <person name="Jin J."/>
            <person name="Komuniecki R."/>
            <person name="Korf I."/>
            <person name="Kumar S."/>
            <person name="Laney S."/>
            <person name="Li B.W."/>
            <person name="Li W."/>
            <person name="Lindblom T.H."/>
            <person name="Lustigman S."/>
            <person name="Ma D."/>
            <person name="Maina C.V."/>
            <person name="Martin D.M."/>
            <person name="McCarter J.P."/>
            <person name="McReynolds L."/>
            <person name="Mitreva M."/>
            <person name="Nutman T.B."/>
            <person name="Parkinson J."/>
            <person name="Peregrin-Alvarez J.M."/>
            <person name="Poole C."/>
            <person name="Ren Q."/>
            <person name="Saunders L."/>
            <person name="Sluder A.E."/>
            <person name="Smith K."/>
            <person name="Stanke M."/>
            <person name="Unnasch T.R."/>
            <person name="Ware J."/>
            <person name="Wei A.D."/>
            <person name="Weil G."/>
            <person name="Williams D.J."/>
            <person name="Zhang Y."/>
            <person name="Williams S.A."/>
            <person name="Fraser-Liggett C."/>
            <person name="Slatko B."/>
            <person name="Blaxter M.L."/>
            <person name="Scott A.L."/>
        </authorList>
    </citation>
    <scope>NUCLEOTIDE SEQUENCE</scope>
    <source>
        <strain evidence="2">FR3</strain>
    </source>
</reference>
<dbReference type="GeneID" id="66058642"/>
<dbReference type="KEGG" id="bmy:BM_BM17208"/>
<dbReference type="STRING" id="6279.A0A5S6PCR4"/>
<dbReference type="AlphaFoldDB" id="A0A4E9FSQ7"/>
<dbReference type="WBParaSite" id="Bm17208.1">
    <property type="protein sequence ID" value="Bm17208.1"/>
    <property type="gene ID" value="WBGene00268351"/>
</dbReference>
<reference evidence="1" key="2">
    <citation type="submission" date="2019-04" db="EMBL/GenBank/DDBJ databases">
        <authorList>
            <person name="Howe K."/>
            <person name="Paulini M."/>
            <person name="Williams G."/>
        </authorList>
    </citation>
    <scope>NUCLEOTIDE SEQUENCE [LARGE SCALE GENOMIC DNA]</scope>
    <source>
        <strain evidence="1">FR3</strain>
    </source>
</reference>
<dbReference type="EMBL" id="CAAKNF010000056">
    <property type="protein sequence ID" value="VIP00346.1"/>
    <property type="molecule type" value="Genomic_DNA"/>
</dbReference>